<keyword evidence="3" id="KW-1185">Reference proteome</keyword>
<dbReference type="SUPFAM" id="SSF51905">
    <property type="entry name" value="FAD/NAD(P)-binding domain"/>
    <property type="match status" value="1"/>
</dbReference>
<dbReference type="Pfam" id="PF01593">
    <property type="entry name" value="Amino_oxidase"/>
    <property type="match status" value="1"/>
</dbReference>
<evidence type="ECO:0000259" key="1">
    <source>
        <dbReference type="Pfam" id="PF01593"/>
    </source>
</evidence>
<reference evidence="3" key="1">
    <citation type="journal article" date="2019" name="Int. J. Syst. Evol. Microbiol.">
        <title>The Global Catalogue of Microorganisms (GCM) 10K type strain sequencing project: providing services to taxonomists for standard genome sequencing and annotation.</title>
        <authorList>
            <consortium name="The Broad Institute Genomics Platform"/>
            <consortium name="The Broad Institute Genome Sequencing Center for Infectious Disease"/>
            <person name="Wu L."/>
            <person name="Ma J."/>
        </authorList>
    </citation>
    <scope>NUCLEOTIDE SEQUENCE [LARGE SCALE GENOMIC DNA]</scope>
    <source>
        <strain evidence="3">JCM 18472</strain>
    </source>
</reference>
<name>A0ABP9R6T7_9GAMM</name>
<sequence>MASGQRIAVIGSGISGLSAAHYLSAQHRVSLFEAAPRLGGHTATVEVSLAGRDYAIDTGFIVFNDRTYPHFQRLLAELDVASQATEMSFSVHEAHRDFEYNGHSLRSLFAQRRNLVSPPFYRLLGDILRFNRAASDDLDAGRLDPTITLGEYLDAAGFGDAFRRYYLLPMGAAIWSASISELTRFPVAFFVRFFRNHGLLSLSDRPQWRTLTGGSSRYIPALTRRYAERIHQRCAVSRIRRDAGGVDLNTALGAARFDQVVLACHADQALALLGDPSPAEREILAAIPYRDNTVVLHTDTRLLPRRRRAWASWNYRLDGRADEAQAAVTYNMNILQRLSAPETLCVTLNDTAAIDPARVLGRYRYAHPTFTRAGETARARHAEISQPRLRTHYCGAYWRNGFHEDGVWSALRVARALQQPGADESAWHARAETTP</sequence>
<dbReference type="InterPro" id="IPR036188">
    <property type="entry name" value="FAD/NAD-bd_sf"/>
</dbReference>
<dbReference type="Gene3D" id="3.90.660.20">
    <property type="entry name" value="Protoporphyrinogen oxidase, mitochondrial, domain 2"/>
    <property type="match status" value="1"/>
</dbReference>
<gene>
    <name evidence="2" type="ORF">GCM10023342_08740</name>
</gene>
<organism evidence="2 3">
    <name type="scientific">Modicisalibacter zincidurans</name>
    <dbReference type="NCBI Taxonomy" id="1178777"/>
    <lineage>
        <taxon>Bacteria</taxon>
        <taxon>Pseudomonadati</taxon>
        <taxon>Pseudomonadota</taxon>
        <taxon>Gammaproteobacteria</taxon>
        <taxon>Oceanospirillales</taxon>
        <taxon>Halomonadaceae</taxon>
        <taxon>Modicisalibacter</taxon>
    </lineage>
</organism>
<dbReference type="InterPro" id="IPR002937">
    <property type="entry name" value="Amino_oxidase"/>
</dbReference>
<dbReference type="EMBL" id="BAABKI010000010">
    <property type="protein sequence ID" value="GAA5172316.1"/>
    <property type="molecule type" value="Genomic_DNA"/>
</dbReference>
<feature type="domain" description="Amine oxidase" evidence="1">
    <location>
        <begin position="14"/>
        <end position="416"/>
    </location>
</feature>
<dbReference type="Gene3D" id="1.10.3110.10">
    <property type="entry name" value="protoporphyrinogen ix oxidase, domain 3"/>
    <property type="match status" value="1"/>
</dbReference>
<dbReference type="Proteomes" id="UP001500074">
    <property type="component" value="Unassembled WGS sequence"/>
</dbReference>
<protein>
    <submittedName>
        <fullName evidence="2">FAD-dependent oxidoreductase</fullName>
    </submittedName>
</protein>
<dbReference type="PANTHER" id="PTHR42923">
    <property type="entry name" value="PROTOPORPHYRINOGEN OXIDASE"/>
    <property type="match status" value="1"/>
</dbReference>
<evidence type="ECO:0000313" key="2">
    <source>
        <dbReference type="EMBL" id="GAA5172316.1"/>
    </source>
</evidence>
<comment type="caution">
    <text evidence="2">The sequence shown here is derived from an EMBL/GenBank/DDBJ whole genome shotgun (WGS) entry which is preliminary data.</text>
</comment>
<dbReference type="RefSeq" id="WP_031382417.1">
    <property type="nucleotide sequence ID" value="NZ_BAABKI010000010.1"/>
</dbReference>
<accession>A0ABP9R6T7</accession>
<dbReference type="PANTHER" id="PTHR42923:SF17">
    <property type="entry name" value="AMINE OXIDASE DOMAIN-CONTAINING PROTEIN"/>
    <property type="match status" value="1"/>
</dbReference>
<evidence type="ECO:0000313" key="3">
    <source>
        <dbReference type="Proteomes" id="UP001500074"/>
    </source>
</evidence>
<dbReference type="InterPro" id="IPR050464">
    <property type="entry name" value="Zeta_carotene_desat/Oxidored"/>
</dbReference>
<proteinExistence type="predicted"/>
<dbReference type="Gene3D" id="3.50.50.60">
    <property type="entry name" value="FAD/NAD(P)-binding domain"/>
    <property type="match status" value="1"/>
</dbReference>